<proteinExistence type="predicted"/>
<feature type="transmembrane region" description="Helical" evidence="1">
    <location>
        <begin position="133"/>
        <end position="155"/>
    </location>
</feature>
<organism evidence="3 4">
    <name type="scientific">Thiohalorhabdus denitrificans</name>
    <dbReference type="NCBI Taxonomy" id="381306"/>
    <lineage>
        <taxon>Bacteria</taxon>
        <taxon>Pseudomonadati</taxon>
        <taxon>Pseudomonadota</taxon>
        <taxon>Gammaproteobacteria</taxon>
        <taxon>Thiohalorhabdales</taxon>
        <taxon>Thiohalorhabdaceae</taxon>
        <taxon>Thiohalorhabdus</taxon>
    </lineage>
</organism>
<evidence type="ECO:0000259" key="2">
    <source>
        <dbReference type="Pfam" id="PF09835"/>
    </source>
</evidence>
<dbReference type="PANTHER" id="PTHR40547">
    <property type="entry name" value="SLL0298 PROTEIN"/>
    <property type="match status" value="1"/>
</dbReference>
<dbReference type="Proteomes" id="UP000183104">
    <property type="component" value="Unassembled WGS sequence"/>
</dbReference>
<dbReference type="RefSeq" id="WP_054966989.1">
    <property type="nucleotide sequence ID" value="NZ_FMUN01000001.1"/>
</dbReference>
<dbReference type="EMBL" id="FMUN01000001">
    <property type="protein sequence ID" value="SCX76305.1"/>
    <property type="molecule type" value="Genomic_DNA"/>
</dbReference>
<name>A0A1G5AEM0_9GAMM</name>
<evidence type="ECO:0000313" key="3">
    <source>
        <dbReference type="EMBL" id="SCX76305.1"/>
    </source>
</evidence>
<keyword evidence="4" id="KW-1185">Reference proteome</keyword>
<feature type="transmembrane region" description="Helical" evidence="1">
    <location>
        <begin position="64"/>
        <end position="85"/>
    </location>
</feature>
<protein>
    <recommendedName>
        <fullName evidence="2">DUF2062 domain-containing protein</fullName>
    </recommendedName>
</protein>
<reference evidence="4" key="1">
    <citation type="submission" date="2016-10" db="EMBL/GenBank/DDBJ databases">
        <authorList>
            <person name="Varghese N."/>
        </authorList>
    </citation>
    <scope>NUCLEOTIDE SEQUENCE [LARGE SCALE GENOMIC DNA]</scope>
    <source>
        <strain evidence="4">HL 19</strain>
    </source>
</reference>
<evidence type="ECO:0000256" key="1">
    <source>
        <dbReference type="SAM" id="Phobius"/>
    </source>
</evidence>
<dbReference type="PANTHER" id="PTHR40547:SF1">
    <property type="entry name" value="SLL0298 PROTEIN"/>
    <property type="match status" value="1"/>
</dbReference>
<feature type="domain" description="DUF2062" evidence="2">
    <location>
        <begin position="25"/>
        <end position="160"/>
    </location>
</feature>
<keyword evidence="1" id="KW-0472">Membrane</keyword>
<accession>A0A1G5AEM0</accession>
<dbReference type="InterPro" id="IPR018639">
    <property type="entry name" value="DUF2062"/>
</dbReference>
<keyword evidence="1" id="KW-0812">Transmembrane</keyword>
<evidence type="ECO:0000313" key="4">
    <source>
        <dbReference type="Proteomes" id="UP000183104"/>
    </source>
</evidence>
<dbReference type="OrthoDB" id="9794343at2"/>
<keyword evidence="1" id="KW-1133">Transmembrane helix</keyword>
<gene>
    <name evidence="3" type="ORF">SAMN05661077_0301</name>
</gene>
<dbReference type="Pfam" id="PF09835">
    <property type="entry name" value="DUF2062"/>
    <property type="match status" value="1"/>
</dbReference>
<sequence>MHRFFRRNLPTEARIRAWVGEHPLMRRLLARAGFFGLDRRTLARGVSVGLLVGLTPTVGFQTPLLILLCVLLRASFPAAFLVSWVSNPLTAAPLYFAFNRTGEAVFGEWLGLSPSGAAGHAATQTLYLGLGSLLIALPAALAGYFLFLGAWRLSVLYKWRSRSSRGA</sequence>
<dbReference type="AlphaFoldDB" id="A0A1G5AEM0"/>